<evidence type="ECO:0000313" key="3">
    <source>
        <dbReference type="EMBL" id="RZS57117.1"/>
    </source>
</evidence>
<dbReference type="PANTHER" id="PTHR11461:SF211">
    <property type="entry name" value="GH10112P-RELATED"/>
    <property type="match status" value="1"/>
</dbReference>
<dbReference type="InterPro" id="IPR000215">
    <property type="entry name" value="Serpin_fam"/>
</dbReference>
<dbReference type="PANTHER" id="PTHR11461">
    <property type="entry name" value="SERINE PROTEASE INHIBITOR, SERPIN"/>
    <property type="match status" value="1"/>
</dbReference>
<sequence>MTVDRAPADPAAASRPAATSASATLLSTPLHDGALAAALDDLGLALLRDLSAKGGQGQANAVTSPLSLAVSLGLLHAGTASAGADELARAVGGTASGTRLLTTRLPAQLARALDSSRAGSPLTMANRVWLDKSVVRAVPASYAAAVSQRYQADGIVLPLASDPRGARQTINAWVSQATARRIPDLLPEGAIKGNSRVVLTSAMHFKGRWSQAFDPAATSTQTFEAAPGRSVRVPTMSGERMVRAGTVDNLNVIELPFDGDYALIVAMPPAGHTLQALETELEGLDMASWSSQLRPLRCTVTLPRFSIAPTARSLKAALVGLGVRQVFSSAADLGPLLGKAGKGVQVDDVFQSAGITIDEQGGEAAAATGATVSAKSITLGAPSCAVNRAFVFSLVHKPTGLPLFVGKVSDPSKR</sequence>
<organism evidence="3 4">
    <name type="scientific">Sphaerotilus mobilis</name>
    <dbReference type="NCBI Taxonomy" id="47994"/>
    <lineage>
        <taxon>Bacteria</taxon>
        <taxon>Pseudomonadati</taxon>
        <taxon>Pseudomonadota</taxon>
        <taxon>Betaproteobacteria</taxon>
        <taxon>Burkholderiales</taxon>
        <taxon>Sphaerotilaceae</taxon>
        <taxon>Sphaerotilus</taxon>
    </lineage>
</organism>
<comment type="similarity">
    <text evidence="1">Belongs to the serpin family.</text>
</comment>
<dbReference type="SMART" id="SM00093">
    <property type="entry name" value="SERPIN"/>
    <property type="match status" value="1"/>
</dbReference>
<dbReference type="SUPFAM" id="SSF56574">
    <property type="entry name" value="Serpins"/>
    <property type="match status" value="1"/>
</dbReference>
<protein>
    <submittedName>
        <fullName evidence="3">Serpin B</fullName>
    </submittedName>
</protein>
<accession>A0A4Q7LS80</accession>
<dbReference type="GO" id="GO:0004867">
    <property type="term" value="F:serine-type endopeptidase inhibitor activity"/>
    <property type="evidence" value="ECO:0007669"/>
    <property type="project" value="InterPro"/>
</dbReference>
<dbReference type="GO" id="GO:0005615">
    <property type="term" value="C:extracellular space"/>
    <property type="evidence" value="ECO:0007669"/>
    <property type="project" value="InterPro"/>
</dbReference>
<dbReference type="Pfam" id="PF00079">
    <property type="entry name" value="Serpin"/>
    <property type="match status" value="1"/>
</dbReference>
<reference evidence="3 4" key="1">
    <citation type="submission" date="2019-02" db="EMBL/GenBank/DDBJ databases">
        <title>Genomic Encyclopedia of Type Strains, Phase IV (KMG-IV): sequencing the most valuable type-strain genomes for metagenomic binning, comparative biology and taxonomic classification.</title>
        <authorList>
            <person name="Goeker M."/>
        </authorList>
    </citation>
    <scope>NUCLEOTIDE SEQUENCE [LARGE SCALE GENOMIC DNA]</scope>
    <source>
        <strain evidence="3 4">DSM 10617</strain>
    </source>
</reference>
<proteinExistence type="inferred from homology"/>
<dbReference type="Proteomes" id="UP000293433">
    <property type="component" value="Unassembled WGS sequence"/>
</dbReference>
<dbReference type="InterPro" id="IPR042185">
    <property type="entry name" value="Serpin_sf_2"/>
</dbReference>
<comment type="caution">
    <text evidence="3">The sequence shown here is derived from an EMBL/GenBank/DDBJ whole genome shotgun (WGS) entry which is preliminary data.</text>
</comment>
<dbReference type="RefSeq" id="WP_165396751.1">
    <property type="nucleotide sequence ID" value="NZ_SGWV01000008.1"/>
</dbReference>
<evidence type="ECO:0000259" key="2">
    <source>
        <dbReference type="SMART" id="SM00093"/>
    </source>
</evidence>
<dbReference type="Gene3D" id="3.30.497.10">
    <property type="entry name" value="Antithrombin, subunit I, domain 2"/>
    <property type="match status" value="1"/>
</dbReference>
<dbReference type="Gene3D" id="2.30.39.10">
    <property type="entry name" value="Alpha-1-antitrypsin, domain 1"/>
    <property type="match status" value="1"/>
</dbReference>
<dbReference type="InterPro" id="IPR023796">
    <property type="entry name" value="Serpin_dom"/>
</dbReference>
<gene>
    <name evidence="3" type="ORF">EV685_1681</name>
</gene>
<keyword evidence="4" id="KW-1185">Reference proteome</keyword>
<dbReference type="InterPro" id="IPR036186">
    <property type="entry name" value="Serpin_sf"/>
</dbReference>
<dbReference type="CDD" id="cd00172">
    <property type="entry name" value="serpin"/>
    <property type="match status" value="1"/>
</dbReference>
<dbReference type="EMBL" id="SGWV01000008">
    <property type="protein sequence ID" value="RZS57117.1"/>
    <property type="molecule type" value="Genomic_DNA"/>
</dbReference>
<feature type="domain" description="Serpin" evidence="2">
    <location>
        <begin position="44"/>
        <end position="411"/>
    </location>
</feature>
<dbReference type="InterPro" id="IPR042178">
    <property type="entry name" value="Serpin_sf_1"/>
</dbReference>
<name>A0A4Q7LS80_9BURK</name>
<dbReference type="AlphaFoldDB" id="A0A4Q7LS80"/>
<evidence type="ECO:0000313" key="4">
    <source>
        <dbReference type="Proteomes" id="UP000293433"/>
    </source>
</evidence>
<evidence type="ECO:0000256" key="1">
    <source>
        <dbReference type="RuleBase" id="RU000411"/>
    </source>
</evidence>